<keyword evidence="5" id="KW-0964">Secreted</keyword>
<reference evidence="9" key="1">
    <citation type="submission" date="2016-02" db="EMBL/GenBank/DDBJ databases">
        <title>Halorhodospira halochloris DSM-1059 complete genome, version 2.</title>
        <authorList>
            <person name="Tsukatani Y."/>
        </authorList>
    </citation>
    <scope>NUCLEOTIDE SEQUENCE</scope>
    <source>
        <strain evidence="9">DSM 1059</strain>
    </source>
</reference>
<dbReference type="Pfam" id="PF07195">
    <property type="entry name" value="FliD_C"/>
    <property type="match status" value="1"/>
</dbReference>
<dbReference type="InterPro" id="IPR003481">
    <property type="entry name" value="FliD_N"/>
</dbReference>
<evidence type="ECO:0000256" key="2">
    <source>
        <dbReference type="ARBA" id="ARBA00011255"/>
    </source>
</evidence>
<dbReference type="PANTHER" id="PTHR30288:SF0">
    <property type="entry name" value="FLAGELLAR HOOK-ASSOCIATED PROTEIN 2"/>
    <property type="match status" value="1"/>
</dbReference>
<gene>
    <name evidence="9" type="primary">fliD</name>
    <name evidence="9" type="ORF">HH1059_21490</name>
</gene>
<dbReference type="OrthoDB" id="5980200at2"/>
<dbReference type="GO" id="GO:0005576">
    <property type="term" value="C:extracellular region"/>
    <property type="evidence" value="ECO:0007669"/>
    <property type="project" value="UniProtKB-SubCell"/>
</dbReference>
<comment type="subcellular location">
    <subcellularLocation>
        <location evidence="5">Secreted</location>
    </subcellularLocation>
    <subcellularLocation>
        <location evidence="5">Bacterial flagellum</location>
    </subcellularLocation>
</comment>
<evidence type="ECO:0000256" key="3">
    <source>
        <dbReference type="ARBA" id="ARBA00023054"/>
    </source>
</evidence>
<keyword evidence="3 5" id="KW-0175">Coiled coil</keyword>
<evidence type="ECO:0000256" key="4">
    <source>
        <dbReference type="ARBA" id="ARBA00023143"/>
    </source>
</evidence>
<evidence type="ECO:0000259" key="8">
    <source>
        <dbReference type="Pfam" id="PF07195"/>
    </source>
</evidence>
<organism evidence="9 10">
    <name type="scientific">Halorhodospira halochloris</name>
    <name type="common">Ectothiorhodospira halochloris</name>
    <dbReference type="NCBI Taxonomy" id="1052"/>
    <lineage>
        <taxon>Bacteria</taxon>
        <taxon>Pseudomonadati</taxon>
        <taxon>Pseudomonadota</taxon>
        <taxon>Gammaproteobacteria</taxon>
        <taxon>Chromatiales</taxon>
        <taxon>Ectothiorhodospiraceae</taxon>
        <taxon>Halorhodospira</taxon>
    </lineage>
</organism>
<dbReference type="PANTHER" id="PTHR30288">
    <property type="entry name" value="FLAGELLAR CAP/ASSEMBLY PROTEIN FLID"/>
    <property type="match status" value="1"/>
</dbReference>
<evidence type="ECO:0000256" key="1">
    <source>
        <dbReference type="ARBA" id="ARBA00009764"/>
    </source>
</evidence>
<keyword evidence="9" id="KW-0966">Cell projection</keyword>
<dbReference type="GO" id="GO:0009421">
    <property type="term" value="C:bacterial-type flagellum filament cap"/>
    <property type="evidence" value="ECO:0007669"/>
    <property type="project" value="InterPro"/>
</dbReference>
<name>A0A120N062_HALHR</name>
<dbReference type="InterPro" id="IPR010809">
    <property type="entry name" value="FliD_C"/>
</dbReference>
<comment type="function">
    <text evidence="5">Required for morphogenesis and for the elongation of the flagellar filament by facilitating polymerization of the flagellin monomers at the tip of growing filament. Forms a capping structure, which prevents flagellin subunits (transported through the central channel of the flagellum) from leaking out without polymerization at the distal end.</text>
</comment>
<evidence type="ECO:0000256" key="5">
    <source>
        <dbReference type="RuleBase" id="RU362066"/>
    </source>
</evidence>
<dbReference type="Pfam" id="PF02465">
    <property type="entry name" value="FliD_N"/>
    <property type="match status" value="1"/>
</dbReference>
<evidence type="ECO:0000259" key="7">
    <source>
        <dbReference type="Pfam" id="PF02465"/>
    </source>
</evidence>
<comment type="similarity">
    <text evidence="1 5">Belongs to the FliD family.</text>
</comment>
<evidence type="ECO:0000313" key="10">
    <source>
        <dbReference type="Proteomes" id="UP000218890"/>
    </source>
</evidence>
<dbReference type="InterPro" id="IPR040026">
    <property type="entry name" value="FliD"/>
</dbReference>
<comment type="subunit">
    <text evidence="2 5">Homopentamer.</text>
</comment>
<protein>
    <recommendedName>
        <fullName evidence="5">Flagellar hook-associated protein 2</fullName>
        <shortName evidence="5">HAP2</shortName>
    </recommendedName>
    <alternativeName>
        <fullName evidence="5">Flagellar cap protein</fullName>
    </alternativeName>
</protein>
<feature type="domain" description="Flagellar hook-associated protein 2 C-terminal" evidence="8">
    <location>
        <begin position="237"/>
        <end position="458"/>
    </location>
</feature>
<feature type="region of interest" description="Disordered" evidence="6">
    <location>
        <begin position="81"/>
        <end position="104"/>
    </location>
</feature>
<keyword evidence="10" id="KW-1185">Reference proteome</keyword>
<feature type="coiled-coil region" evidence="5">
    <location>
        <begin position="414"/>
        <end position="473"/>
    </location>
</feature>
<dbReference type="KEGG" id="hhk:HH1059_21490"/>
<proteinExistence type="inferred from homology"/>
<keyword evidence="4 5" id="KW-0975">Bacterial flagellum</keyword>
<accession>A0A120N062</accession>
<sequence>MPTALDQMPHMPSQMDVGTGIDTRKMVQDLVQAERAPTEKRLANREEEIQEKISALGQMQSTISEFREGISGLADPGAYSGIEVDSSNSSAVQASAEEGAPAGDHDVQVEQLARGQRIATASGAFEDSSDPLGTGRMVIADGQGQEQLVRIDEDQATLLGIRDAINEQTEGLRASVVDDGAGPRLAISTEETGQQNAIQQIRTEQGEEDEGDLSLLQFGVAAEGQQAVGAFEQVQAATDAVATIDGMQVTRPTNTIEGAIDGVTLELGEEGRSRVTVRQQTGLAEENIQRLVDSYNQVRSQLNQLSAYDPESEKAAPLQGDSTLSNVESRLSRAITEPVGELAGQPLRALGDLGIRTNRDGTLDLDGAQMQSMAAEHPELLTELMTNPEGGVMARLESVLEEVVGRDGVISMRTDGLESRLERIDDDRQRLDRRMERREEQLRSQFSRMDQRVAELNQTSEFIKQRLDATNKN</sequence>
<dbReference type="GO" id="GO:0009424">
    <property type="term" value="C:bacterial-type flagellum hook"/>
    <property type="evidence" value="ECO:0007669"/>
    <property type="project" value="UniProtKB-UniRule"/>
</dbReference>
<feature type="domain" description="Flagellar hook-associated protein 2 N-terminal" evidence="7">
    <location>
        <begin position="19"/>
        <end position="116"/>
    </location>
</feature>
<dbReference type="AlphaFoldDB" id="A0A120N062"/>
<evidence type="ECO:0000313" key="9">
    <source>
        <dbReference type="EMBL" id="BAU58858.1"/>
    </source>
</evidence>
<dbReference type="EMBL" id="AP017372">
    <property type="protein sequence ID" value="BAU58858.1"/>
    <property type="molecule type" value="Genomic_DNA"/>
</dbReference>
<evidence type="ECO:0000256" key="6">
    <source>
        <dbReference type="SAM" id="MobiDB-lite"/>
    </source>
</evidence>
<keyword evidence="9" id="KW-0969">Cilium</keyword>
<dbReference type="RefSeq" id="WP_096410147.1">
    <property type="nucleotide sequence ID" value="NZ_AP017372.2"/>
</dbReference>
<dbReference type="Proteomes" id="UP000218890">
    <property type="component" value="Chromosome"/>
</dbReference>
<dbReference type="GO" id="GO:0071973">
    <property type="term" value="P:bacterial-type flagellum-dependent cell motility"/>
    <property type="evidence" value="ECO:0007669"/>
    <property type="project" value="TreeGrafter"/>
</dbReference>
<dbReference type="GO" id="GO:0007155">
    <property type="term" value="P:cell adhesion"/>
    <property type="evidence" value="ECO:0007669"/>
    <property type="project" value="InterPro"/>
</dbReference>
<keyword evidence="9" id="KW-0282">Flagellum</keyword>